<reference evidence="5 6" key="1">
    <citation type="journal article" date="2016" name="Nat. Commun.">
        <title>Thousands of microbial genomes shed light on interconnected biogeochemical processes in an aquifer system.</title>
        <authorList>
            <person name="Anantharaman K."/>
            <person name="Brown C.T."/>
            <person name="Hug L.A."/>
            <person name="Sharon I."/>
            <person name="Castelle C.J."/>
            <person name="Probst A.J."/>
            <person name="Thomas B.C."/>
            <person name="Singh A."/>
            <person name="Wilkins M.J."/>
            <person name="Karaoz U."/>
            <person name="Brodie E.L."/>
            <person name="Williams K.H."/>
            <person name="Hubbard S.S."/>
            <person name="Banfield J.F."/>
        </authorList>
    </citation>
    <scope>NUCLEOTIDE SEQUENCE [LARGE SCALE GENOMIC DNA]</scope>
</reference>
<dbReference type="CDD" id="cd00488">
    <property type="entry name" value="PCD_DCoH"/>
    <property type="match status" value="1"/>
</dbReference>
<dbReference type="HAMAP" id="MF_00434">
    <property type="entry name" value="Pterin_4_alpha"/>
    <property type="match status" value="1"/>
</dbReference>
<accession>A0A1G1VTP1</accession>
<dbReference type="AlphaFoldDB" id="A0A1G1VTP1"/>
<gene>
    <name evidence="5" type="ORF">A2786_04705</name>
</gene>
<dbReference type="EMBL" id="MHCJ01000003">
    <property type="protein sequence ID" value="OGY18766.1"/>
    <property type="molecule type" value="Genomic_DNA"/>
</dbReference>
<evidence type="ECO:0000256" key="3">
    <source>
        <dbReference type="ARBA" id="ARBA00023239"/>
    </source>
</evidence>
<sequence length="118" mass="13361">MGYNSLRMDLTQRHCVPCEGGISPFDAAYAAEWLRNIQGWRLVAGSKKIQKDFIFRNFKEVIGFVNNVAEIADTENHHPDLFIHSYKKLRITLSTHAIGGLSENDFILAAKIDKIQGK</sequence>
<dbReference type="EC" id="4.2.1.96" evidence="4"/>
<evidence type="ECO:0000256" key="1">
    <source>
        <dbReference type="ARBA" id="ARBA00001554"/>
    </source>
</evidence>
<dbReference type="PANTHER" id="PTHR12599">
    <property type="entry name" value="PTERIN-4-ALPHA-CARBINOLAMINE DEHYDRATASE"/>
    <property type="match status" value="1"/>
</dbReference>
<dbReference type="GO" id="GO:0006729">
    <property type="term" value="P:tetrahydrobiopterin biosynthetic process"/>
    <property type="evidence" value="ECO:0007669"/>
    <property type="project" value="InterPro"/>
</dbReference>
<comment type="catalytic activity">
    <reaction evidence="1 4">
        <text>(4aS,6R)-4a-hydroxy-L-erythro-5,6,7,8-tetrahydrobiopterin = (6R)-L-erythro-6,7-dihydrobiopterin + H2O</text>
        <dbReference type="Rhea" id="RHEA:11920"/>
        <dbReference type="ChEBI" id="CHEBI:15377"/>
        <dbReference type="ChEBI" id="CHEBI:15642"/>
        <dbReference type="ChEBI" id="CHEBI:43120"/>
        <dbReference type="EC" id="4.2.1.96"/>
    </reaction>
</comment>
<dbReference type="GO" id="GO:0008124">
    <property type="term" value="F:4-alpha-hydroxytetrahydrobiopterin dehydratase activity"/>
    <property type="evidence" value="ECO:0007669"/>
    <property type="project" value="UniProtKB-UniRule"/>
</dbReference>
<dbReference type="Pfam" id="PF01329">
    <property type="entry name" value="Pterin_4a"/>
    <property type="match status" value="1"/>
</dbReference>
<organism evidence="5 6">
    <name type="scientific">Candidatus Chisholmbacteria bacterium RIFCSPHIGHO2_01_FULL_52_32</name>
    <dbReference type="NCBI Taxonomy" id="1797591"/>
    <lineage>
        <taxon>Bacteria</taxon>
        <taxon>Candidatus Chisholmiibacteriota</taxon>
    </lineage>
</organism>
<dbReference type="Gene3D" id="3.30.1360.20">
    <property type="entry name" value="Transcriptional coactivator/pterin dehydratase"/>
    <property type="match status" value="1"/>
</dbReference>
<evidence type="ECO:0000313" key="6">
    <source>
        <dbReference type="Proteomes" id="UP000179233"/>
    </source>
</evidence>
<evidence type="ECO:0000256" key="2">
    <source>
        <dbReference type="ARBA" id="ARBA00006472"/>
    </source>
</evidence>
<dbReference type="PANTHER" id="PTHR12599:SF0">
    <property type="entry name" value="PTERIN-4-ALPHA-CARBINOLAMINE DEHYDRATASE"/>
    <property type="match status" value="1"/>
</dbReference>
<dbReference type="InterPro" id="IPR001533">
    <property type="entry name" value="Pterin_deHydtase"/>
</dbReference>
<dbReference type="InterPro" id="IPR036428">
    <property type="entry name" value="PCD_sf"/>
</dbReference>
<comment type="caution">
    <text evidence="5">The sequence shown here is derived from an EMBL/GenBank/DDBJ whole genome shotgun (WGS) entry which is preliminary data.</text>
</comment>
<keyword evidence="3 4" id="KW-0456">Lyase</keyword>
<evidence type="ECO:0000313" key="5">
    <source>
        <dbReference type="EMBL" id="OGY18766.1"/>
    </source>
</evidence>
<dbReference type="SUPFAM" id="SSF55248">
    <property type="entry name" value="PCD-like"/>
    <property type="match status" value="1"/>
</dbReference>
<evidence type="ECO:0000256" key="4">
    <source>
        <dbReference type="HAMAP-Rule" id="MF_00434"/>
    </source>
</evidence>
<name>A0A1G1VTP1_9BACT</name>
<comment type="similarity">
    <text evidence="2 4">Belongs to the pterin-4-alpha-carbinolamine dehydratase family.</text>
</comment>
<protein>
    <recommendedName>
        <fullName evidence="4">Putative pterin-4-alpha-carbinolamine dehydratase</fullName>
        <shortName evidence="4">PHS</shortName>
        <ecNumber evidence="4">4.2.1.96</ecNumber>
    </recommendedName>
    <alternativeName>
        <fullName evidence="4">4-alpha-hydroxy-tetrahydropterin dehydratase</fullName>
    </alternativeName>
    <alternativeName>
        <fullName evidence="4">Pterin carbinolamine dehydratase</fullName>
        <shortName evidence="4">PCD</shortName>
    </alternativeName>
</protein>
<proteinExistence type="inferred from homology"/>
<dbReference type="Proteomes" id="UP000179233">
    <property type="component" value="Unassembled WGS sequence"/>
</dbReference>